<keyword evidence="2" id="KW-1185">Reference proteome</keyword>
<dbReference type="RefSeq" id="WP_244731198.1">
    <property type="nucleotide sequence ID" value="NZ_JALIRP010000021.1"/>
</dbReference>
<sequence>MDVFTKRDLYRRMLRKQLRLLYAQHIDASKDKDLVHVNEIEQRISFLYVKLLSCDPGEIPEKFGFDSGNKKRPRLPA</sequence>
<organism evidence="1 2">
    <name type="scientific">Paenibacillus mangrovi</name>
    <dbReference type="NCBI Taxonomy" id="2931978"/>
    <lineage>
        <taxon>Bacteria</taxon>
        <taxon>Bacillati</taxon>
        <taxon>Bacillota</taxon>
        <taxon>Bacilli</taxon>
        <taxon>Bacillales</taxon>
        <taxon>Paenibacillaceae</taxon>
        <taxon>Paenibacillus</taxon>
    </lineage>
</organism>
<name>A0A9X1WUI8_9BACL</name>
<dbReference type="Proteomes" id="UP001139347">
    <property type="component" value="Unassembled WGS sequence"/>
</dbReference>
<dbReference type="EMBL" id="JALIRP010000021">
    <property type="protein sequence ID" value="MCJ8015248.1"/>
    <property type="molecule type" value="Genomic_DNA"/>
</dbReference>
<dbReference type="AlphaFoldDB" id="A0A9X1WUI8"/>
<comment type="caution">
    <text evidence="1">The sequence shown here is derived from an EMBL/GenBank/DDBJ whole genome shotgun (WGS) entry which is preliminary data.</text>
</comment>
<gene>
    <name evidence="1" type="ORF">MUG84_26625</name>
</gene>
<reference evidence="1" key="1">
    <citation type="submission" date="2022-04" db="EMBL/GenBank/DDBJ databases">
        <title>Paenibacillus mangrovi sp. nov., a novel endophytic bacterium isolated from bark of Kandelia candel.</title>
        <authorList>
            <person name="Tuo L."/>
        </authorList>
    </citation>
    <scope>NUCLEOTIDE SEQUENCE</scope>
    <source>
        <strain evidence="1">KQZ6P-2</strain>
    </source>
</reference>
<protein>
    <submittedName>
        <fullName evidence="1">Uncharacterized protein</fullName>
    </submittedName>
</protein>
<evidence type="ECO:0000313" key="1">
    <source>
        <dbReference type="EMBL" id="MCJ8015248.1"/>
    </source>
</evidence>
<accession>A0A9X1WUI8</accession>
<evidence type="ECO:0000313" key="2">
    <source>
        <dbReference type="Proteomes" id="UP001139347"/>
    </source>
</evidence>
<proteinExistence type="predicted"/>